<dbReference type="GO" id="GO:0007229">
    <property type="term" value="P:integrin-mediated signaling pathway"/>
    <property type="evidence" value="ECO:0007669"/>
    <property type="project" value="UniProtKB-KW"/>
</dbReference>
<accession>K2J5F4</accession>
<evidence type="ECO:0000313" key="2">
    <source>
        <dbReference type="Proteomes" id="UP000014115"/>
    </source>
</evidence>
<comment type="caution">
    <text evidence="1">The sequence shown here is derived from an EMBL/GenBank/DDBJ whole genome shotgun (WGS) entry which is preliminary data.</text>
</comment>
<gene>
    <name evidence="1" type="ORF">A10D4_13391</name>
</gene>
<dbReference type="AlphaFoldDB" id="K2J5F4"/>
<dbReference type="RefSeq" id="WP_008490135.1">
    <property type="nucleotide sequence ID" value="NZ_AMRG01000044.1"/>
</dbReference>
<keyword evidence="2" id="KW-1185">Reference proteome</keyword>
<evidence type="ECO:0000313" key="1">
    <source>
        <dbReference type="EMBL" id="EKE78271.1"/>
    </source>
</evidence>
<dbReference type="STRING" id="740709.A10D4_13391"/>
<proteinExistence type="predicted"/>
<dbReference type="Proteomes" id="UP000014115">
    <property type="component" value="Unassembled WGS sequence"/>
</dbReference>
<protein>
    <submittedName>
        <fullName evidence="1">Integrins alpha chain</fullName>
    </submittedName>
</protein>
<sequence>QINGIKTAIGRVVASAVVGGTLSKITGSKFANGAMTAAFAAVLRADWGGDNRTRSPNGEPITAEEKEKFEPEFAKMKKGTANAGSFKTSEAAAEWLHDNVHNKLSVDVEVGAYIYGSDDAGFTIGELSTSYMRNTVDMNMVGSAHSSWHSHGTNSFYWRPSAGLSNDTGWDVKSGLTYGYTSTSWNGGTLWQFNSGGFKGDHTWGNTCKYLTNLSGGAGC</sequence>
<dbReference type="EMBL" id="AMRG01000044">
    <property type="protein sequence ID" value="EKE78271.1"/>
    <property type="molecule type" value="Genomic_DNA"/>
</dbReference>
<name>K2J5F4_9GAMM</name>
<reference evidence="1 2" key="1">
    <citation type="journal article" date="2012" name="J. Bacteriol.">
        <title>Genome Sequence of Idiomarina xiamenensis Type Strain 10-D-4.</title>
        <authorList>
            <person name="Lai Q."/>
            <person name="Wang L."/>
            <person name="Wang W."/>
            <person name="Shao Z."/>
        </authorList>
    </citation>
    <scope>NUCLEOTIDE SEQUENCE [LARGE SCALE GENOMIC DNA]</scope>
    <source>
        <strain evidence="1 2">10-D-4</strain>
    </source>
</reference>
<organism evidence="1 2">
    <name type="scientific">Idiomarina xiamenensis 10-D-4</name>
    <dbReference type="NCBI Taxonomy" id="740709"/>
    <lineage>
        <taxon>Bacteria</taxon>
        <taxon>Pseudomonadati</taxon>
        <taxon>Pseudomonadota</taxon>
        <taxon>Gammaproteobacteria</taxon>
        <taxon>Alteromonadales</taxon>
        <taxon>Idiomarinaceae</taxon>
        <taxon>Idiomarina</taxon>
    </lineage>
</organism>
<keyword evidence="1" id="KW-0401">Integrin</keyword>
<feature type="non-terminal residue" evidence="1">
    <location>
        <position position="1"/>
    </location>
</feature>